<name>A0ABQ5GWY4_9ASTR</name>
<evidence type="ECO:0000313" key="2">
    <source>
        <dbReference type="EMBL" id="GJT80161.1"/>
    </source>
</evidence>
<comment type="caution">
    <text evidence="2">The sequence shown here is derived from an EMBL/GenBank/DDBJ whole genome shotgun (WGS) entry which is preliminary data.</text>
</comment>
<feature type="compositionally biased region" description="Basic and acidic residues" evidence="1">
    <location>
        <begin position="79"/>
        <end position="88"/>
    </location>
</feature>
<organism evidence="2 3">
    <name type="scientific">Tanacetum coccineum</name>
    <dbReference type="NCBI Taxonomy" id="301880"/>
    <lineage>
        <taxon>Eukaryota</taxon>
        <taxon>Viridiplantae</taxon>
        <taxon>Streptophyta</taxon>
        <taxon>Embryophyta</taxon>
        <taxon>Tracheophyta</taxon>
        <taxon>Spermatophyta</taxon>
        <taxon>Magnoliopsida</taxon>
        <taxon>eudicotyledons</taxon>
        <taxon>Gunneridae</taxon>
        <taxon>Pentapetalae</taxon>
        <taxon>asterids</taxon>
        <taxon>campanulids</taxon>
        <taxon>Asterales</taxon>
        <taxon>Asteraceae</taxon>
        <taxon>Asteroideae</taxon>
        <taxon>Anthemideae</taxon>
        <taxon>Anthemidinae</taxon>
        <taxon>Tanacetum</taxon>
    </lineage>
</organism>
<feature type="compositionally biased region" description="Gly residues" evidence="1">
    <location>
        <begin position="11"/>
        <end position="24"/>
    </location>
</feature>
<dbReference type="EMBL" id="BQNB010018965">
    <property type="protein sequence ID" value="GJT80161.1"/>
    <property type="molecule type" value="Genomic_DNA"/>
</dbReference>
<proteinExistence type="predicted"/>
<feature type="region of interest" description="Disordered" evidence="1">
    <location>
        <begin position="53"/>
        <end position="88"/>
    </location>
</feature>
<feature type="compositionally biased region" description="Gly residues" evidence="1">
    <location>
        <begin position="62"/>
        <end position="73"/>
    </location>
</feature>
<keyword evidence="3" id="KW-1185">Reference proteome</keyword>
<evidence type="ECO:0000256" key="1">
    <source>
        <dbReference type="SAM" id="MobiDB-lite"/>
    </source>
</evidence>
<sequence>MDGDDEHGDEGGGVDGGCGGSGGGGCGGGCSEVVEMIITTAEPRWVGVRLLLDGDDEHGDEGGGVDGDCGGQRGWRLQRGGEDDHNGD</sequence>
<accession>A0ABQ5GWY4</accession>
<reference evidence="2" key="2">
    <citation type="submission" date="2022-01" db="EMBL/GenBank/DDBJ databases">
        <authorList>
            <person name="Yamashiro T."/>
            <person name="Shiraishi A."/>
            <person name="Satake H."/>
            <person name="Nakayama K."/>
        </authorList>
    </citation>
    <scope>NUCLEOTIDE SEQUENCE</scope>
</reference>
<reference evidence="2" key="1">
    <citation type="journal article" date="2022" name="Int. J. Mol. Sci.">
        <title>Draft Genome of Tanacetum Coccineum: Genomic Comparison of Closely Related Tanacetum-Family Plants.</title>
        <authorList>
            <person name="Yamashiro T."/>
            <person name="Shiraishi A."/>
            <person name="Nakayama K."/>
            <person name="Satake H."/>
        </authorList>
    </citation>
    <scope>NUCLEOTIDE SEQUENCE</scope>
</reference>
<protein>
    <submittedName>
        <fullName evidence="2">Uncharacterized protein</fullName>
    </submittedName>
</protein>
<feature type="region of interest" description="Disordered" evidence="1">
    <location>
        <begin position="1"/>
        <end position="24"/>
    </location>
</feature>
<dbReference type="Proteomes" id="UP001151760">
    <property type="component" value="Unassembled WGS sequence"/>
</dbReference>
<gene>
    <name evidence="2" type="ORF">Tco_1054503</name>
</gene>
<evidence type="ECO:0000313" key="3">
    <source>
        <dbReference type="Proteomes" id="UP001151760"/>
    </source>
</evidence>